<dbReference type="PANTHER" id="PTHR45138:SF9">
    <property type="entry name" value="DIGUANYLATE CYCLASE DGCM-RELATED"/>
    <property type="match status" value="1"/>
</dbReference>
<dbReference type="InterPro" id="IPR000160">
    <property type="entry name" value="GGDEF_dom"/>
</dbReference>
<dbReference type="EC" id="2.7.7.65" evidence="1"/>
<reference evidence="4 5" key="1">
    <citation type="submission" date="2017-09" db="EMBL/GenBank/DDBJ databases">
        <title>Depth-based differentiation of microbial function through sediment-hosted aquifers and enrichment of novel symbionts in the deep terrestrial subsurface.</title>
        <authorList>
            <person name="Probst A.J."/>
            <person name="Ladd B."/>
            <person name="Jarett J.K."/>
            <person name="Geller-Mcgrath D.E."/>
            <person name="Sieber C.M."/>
            <person name="Emerson J.B."/>
            <person name="Anantharaman K."/>
            <person name="Thomas B.C."/>
            <person name="Malmstrom R."/>
            <person name="Stieglmeier M."/>
            <person name="Klingl A."/>
            <person name="Woyke T."/>
            <person name="Ryan C.M."/>
            <person name="Banfield J.F."/>
        </authorList>
    </citation>
    <scope>NUCLEOTIDE SEQUENCE [LARGE SCALE GENOMIC DNA]</scope>
    <source>
        <strain evidence="4">CG11_big_fil_rev_8_21_14_0_20_45_26</strain>
    </source>
</reference>
<dbReference type="PROSITE" id="PS50887">
    <property type="entry name" value="GGDEF"/>
    <property type="match status" value="1"/>
</dbReference>
<dbReference type="SMART" id="SM00267">
    <property type="entry name" value="GGDEF"/>
    <property type="match status" value="1"/>
</dbReference>
<dbReference type="Proteomes" id="UP000230859">
    <property type="component" value="Unassembled WGS sequence"/>
</dbReference>
<organism evidence="4 5">
    <name type="scientific">Candidatus Abzuiibacterium crystallinum</name>
    <dbReference type="NCBI Taxonomy" id="1974748"/>
    <lineage>
        <taxon>Bacteria</taxon>
        <taxon>Pseudomonadati</taxon>
        <taxon>Candidatus Omnitrophota</taxon>
        <taxon>Candidatus Abzuiibacterium</taxon>
    </lineage>
</organism>
<dbReference type="Pfam" id="PF00990">
    <property type="entry name" value="GGDEF"/>
    <property type="match status" value="1"/>
</dbReference>
<evidence type="ECO:0000259" key="3">
    <source>
        <dbReference type="PROSITE" id="PS50887"/>
    </source>
</evidence>
<dbReference type="InterPro" id="IPR043128">
    <property type="entry name" value="Rev_trsase/Diguanyl_cyclase"/>
</dbReference>
<feature type="domain" description="GGDEF" evidence="3">
    <location>
        <begin position="196"/>
        <end position="345"/>
    </location>
</feature>
<gene>
    <name evidence="4" type="ORF">COV74_05250</name>
</gene>
<dbReference type="InterPro" id="IPR029787">
    <property type="entry name" value="Nucleotide_cyclase"/>
</dbReference>
<dbReference type="PANTHER" id="PTHR45138">
    <property type="entry name" value="REGULATORY COMPONENTS OF SENSORY TRANSDUCTION SYSTEM"/>
    <property type="match status" value="1"/>
</dbReference>
<accession>A0A2H0LPC3</accession>
<dbReference type="SUPFAM" id="SSF55781">
    <property type="entry name" value="GAF domain-like"/>
    <property type="match status" value="1"/>
</dbReference>
<protein>
    <recommendedName>
        <fullName evidence="1">diguanylate cyclase</fullName>
        <ecNumber evidence="1">2.7.7.65</ecNumber>
    </recommendedName>
</protein>
<dbReference type="CDD" id="cd01949">
    <property type="entry name" value="GGDEF"/>
    <property type="match status" value="1"/>
</dbReference>
<dbReference type="FunFam" id="3.30.70.270:FF:000001">
    <property type="entry name" value="Diguanylate cyclase domain protein"/>
    <property type="match status" value="1"/>
</dbReference>
<name>A0A2H0LPC3_9BACT</name>
<evidence type="ECO:0000256" key="1">
    <source>
        <dbReference type="ARBA" id="ARBA00012528"/>
    </source>
</evidence>
<dbReference type="SUPFAM" id="SSF55073">
    <property type="entry name" value="Nucleotide cyclase"/>
    <property type="match status" value="1"/>
</dbReference>
<comment type="catalytic activity">
    <reaction evidence="2">
        <text>2 GTP = 3',3'-c-di-GMP + 2 diphosphate</text>
        <dbReference type="Rhea" id="RHEA:24898"/>
        <dbReference type="ChEBI" id="CHEBI:33019"/>
        <dbReference type="ChEBI" id="CHEBI:37565"/>
        <dbReference type="ChEBI" id="CHEBI:58805"/>
        <dbReference type="EC" id="2.7.7.65"/>
    </reaction>
</comment>
<dbReference type="InterPro" id="IPR050469">
    <property type="entry name" value="Diguanylate_Cyclase"/>
</dbReference>
<dbReference type="InterPro" id="IPR029016">
    <property type="entry name" value="GAF-like_dom_sf"/>
</dbReference>
<evidence type="ECO:0000313" key="5">
    <source>
        <dbReference type="Proteomes" id="UP000230859"/>
    </source>
</evidence>
<proteinExistence type="predicted"/>
<sequence length="345" mass="39666">MPKPRDEQKVRQQILEATSDWLLKTMSTQKFLDQLKTSLADSIFTSHVAVLVYDRDKNSYFVKMSTDDCQVPEKLVKLDENSPLIRDLKINLSLEKCDHDTRTEMKRFNAEMCFPIFIQDQLTGILMIGPRRDGKKHDQETVRFFQTITNEIAVGCQKEQYYLHSITDPLTGLYNRKYLEEALQQAFLKRGNRESNRVALAMIDIDYFKLINDRLGHQAGDEILKAVSQNLKKNVRSSDLCFRYGGEEFCILFTDLVRRDGSILVSENIDYTQTILRLIKRLKDNIASMAVNWNGREITISVSIGVTFLSIGDRDCTATQLISEADTLLYDAKRGGRNQVVARLD</sequence>
<dbReference type="GO" id="GO:0005886">
    <property type="term" value="C:plasma membrane"/>
    <property type="evidence" value="ECO:0007669"/>
    <property type="project" value="TreeGrafter"/>
</dbReference>
<dbReference type="NCBIfam" id="TIGR00254">
    <property type="entry name" value="GGDEF"/>
    <property type="match status" value="1"/>
</dbReference>
<evidence type="ECO:0000256" key="2">
    <source>
        <dbReference type="ARBA" id="ARBA00034247"/>
    </source>
</evidence>
<dbReference type="GO" id="GO:1902201">
    <property type="term" value="P:negative regulation of bacterial-type flagellum-dependent cell motility"/>
    <property type="evidence" value="ECO:0007669"/>
    <property type="project" value="TreeGrafter"/>
</dbReference>
<dbReference type="GO" id="GO:0052621">
    <property type="term" value="F:diguanylate cyclase activity"/>
    <property type="evidence" value="ECO:0007669"/>
    <property type="project" value="UniProtKB-EC"/>
</dbReference>
<dbReference type="AlphaFoldDB" id="A0A2H0LPC3"/>
<dbReference type="GO" id="GO:0043709">
    <property type="term" value="P:cell adhesion involved in single-species biofilm formation"/>
    <property type="evidence" value="ECO:0007669"/>
    <property type="project" value="TreeGrafter"/>
</dbReference>
<dbReference type="Gene3D" id="3.30.450.40">
    <property type="match status" value="1"/>
</dbReference>
<evidence type="ECO:0000313" key="4">
    <source>
        <dbReference type="EMBL" id="PIQ86272.1"/>
    </source>
</evidence>
<dbReference type="Gene3D" id="3.30.70.270">
    <property type="match status" value="1"/>
</dbReference>
<comment type="caution">
    <text evidence="4">The sequence shown here is derived from an EMBL/GenBank/DDBJ whole genome shotgun (WGS) entry which is preliminary data.</text>
</comment>
<dbReference type="EMBL" id="PCVY01000047">
    <property type="protein sequence ID" value="PIQ86272.1"/>
    <property type="molecule type" value="Genomic_DNA"/>
</dbReference>